<dbReference type="InterPro" id="IPR036852">
    <property type="entry name" value="Peptidase_S8/S53_dom_sf"/>
</dbReference>
<dbReference type="Pfam" id="PF00082">
    <property type="entry name" value="Peptidase_S8"/>
    <property type="match status" value="1"/>
</dbReference>
<proteinExistence type="inferred from homology"/>
<dbReference type="InterPro" id="IPR003137">
    <property type="entry name" value="PA_domain"/>
</dbReference>
<dbReference type="CDD" id="cd04852">
    <property type="entry name" value="Peptidases_S8_3"/>
    <property type="match status" value="1"/>
</dbReference>
<organism evidence="17 18">
    <name type="scientific">Ilex paraguariensis</name>
    <name type="common">yerba mate</name>
    <dbReference type="NCBI Taxonomy" id="185542"/>
    <lineage>
        <taxon>Eukaryota</taxon>
        <taxon>Viridiplantae</taxon>
        <taxon>Streptophyta</taxon>
        <taxon>Embryophyta</taxon>
        <taxon>Tracheophyta</taxon>
        <taxon>Spermatophyta</taxon>
        <taxon>Magnoliopsida</taxon>
        <taxon>eudicotyledons</taxon>
        <taxon>Gunneridae</taxon>
        <taxon>Pentapetalae</taxon>
        <taxon>asterids</taxon>
        <taxon>campanulids</taxon>
        <taxon>Aquifoliales</taxon>
        <taxon>Aquifoliaceae</taxon>
        <taxon>Ilex</taxon>
    </lineage>
</organism>
<feature type="active site" description="Charge relay system" evidence="10 11">
    <location>
        <position position="559"/>
    </location>
</feature>
<dbReference type="GO" id="GO:0004252">
    <property type="term" value="F:serine-type endopeptidase activity"/>
    <property type="evidence" value="ECO:0007669"/>
    <property type="project" value="UniProtKB-UniRule"/>
</dbReference>
<evidence type="ECO:0000256" key="12">
    <source>
        <dbReference type="SAM" id="MobiDB-lite"/>
    </source>
</evidence>
<keyword evidence="4 11" id="KW-0645">Protease</keyword>
<dbReference type="Pfam" id="PF05922">
    <property type="entry name" value="Inhibitor_I9"/>
    <property type="match status" value="1"/>
</dbReference>
<comment type="subcellular location">
    <subcellularLocation>
        <location evidence="1">Secreted</location>
    </subcellularLocation>
</comment>
<dbReference type="GO" id="GO:0048731">
    <property type="term" value="P:system development"/>
    <property type="evidence" value="ECO:0007669"/>
    <property type="project" value="UniProtKB-ARBA"/>
</dbReference>
<dbReference type="PROSITE" id="PS00138">
    <property type="entry name" value="SUBTILASE_SER"/>
    <property type="match status" value="1"/>
</dbReference>
<feature type="active site" description="Charge relay system" evidence="10 11">
    <location>
        <position position="156"/>
    </location>
</feature>
<keyword evidence="6 11" id="KW-0378">Hydrolase</keyword>
<dbReference type="Gene3D" id="3.40.50.200">
    <property type="entry name" value="Peptidase S8/S53 domain"/>
    <property type="match status" value="1"/>
</dbReference>
<evidence type="ECO:0000256" key="1">
    <source>
        <dbReference type="ARBA" id="ARBA00004613"/>
    </source>
</evidence>
<sequence>MHSSYMQWSNTKMEKSNIFRLVILVAVLLGLCHVSVAAVTKKRNEQKKTYIVHIAKSEMPASFDDHTHWYESSLKSVSDSAEMLYTYNNVVHGFSTRLTDQEAESLVDQPGILSVLPEMKYELHTTRTPSFLGLDKNADLFPESNTLSEVIVGVLDTGVWPESKSFDDTGLGPVPSSWKGACETGTKFTSSNCNRKLIGARYFSNGYEATLGPIDESKESKSPRDDDGHGTHTSSTAAGSVVAGANLFGYAPGSARGMATHARVAVYKVCWIGGCFSSDILAAMDKAIDDNVNVLSLSLGGGMSDYYRDSVAIGAFTAMEKGILVSCSAGNAGPSPYSMSNVAPWITTVGAGTLDRDFPAFASLGDGMNYSGVSLYQGDKLPSKLLPFVYAGNASNATNGNLCMKGTLIPEKVSGKIVLCDRGLNPRVEKGAVVKAAGGAGMVLANTAANGEELVADAHLLPATTVGQKSGDAIKKYLFSDSNPMATILFEGTKVGIEPSPVVAAFSSRGPNSITPEILKPDILAPGVNIIAGWTGAVGPTGLPEDTRRVQFNIISGTSMSCPHVSGLAALLKAAHPDWSPAAIRSALMTTAYTAYKNGKTIQDIATGKPSTAYDYGAGHVDPVSALNPGLVYDLDSNDYLSFLCALNYTAPQIKLLAKSNFTCDSSKKYSLTDMNYPSFAVPLESAVMGSGSSGGGTSTVKYTRTLTNVGSSGTYTVAVNSDSEAVKIVVDPETLSFTETNEKKSYTVTFTANSMPSNTNTFGRIVWSDGKHTVGSPIAISWT</sequence>
<evidence type="ECO:0000256" key="11">
    <source>
        <dbReference type="PROSITE-ProRule" id="PRU01240"/>
    </source>
</evidence>
<keyword evidence="18" id="KW-1185">Reference proteome</keyword>
<dbReference type="AlphaFoldDB" id="A0ABC8RHZ5"/>
<dbReference type="EMBL" id="CAUOFW020001358">
    <property type="protein sequence ID" value="CAK9144017.1"/>
    <property type="molecule type" value="Genomic_DNA"/>
</dbReference>
<evidence type="ECO:0000256" key="5">
    <source>
        <dbReference type="ARBA" id="ARBA00022729"/>
    </source>
</evidence>
<comment type="caution">
    <text evidence="17">The sequence shown here is derived from an EMBL/GenBank/DDBJ whole genome shotgun (WGS) entry which is preliminary data.</text>
</comment>
<dbReference type="InterPro" id="IPR034197">
    <property type="entry name" value="Peptidases_S8_3"/>
</dbReference>
<dbReference type="Gene3D" id="3.50.30.30">
    <property type="match status" value="1"/>
</dbReference>
<evidence type="ECO:0000256" key="4">
    <source>
        <dbReference type="ARBA" id="ARBA00022670"/>
    </source>
</evidence>
<evidence type="ECO:0000313" key="18">
    <source>
        <dbReference type="Proteomes" id="UP001642360"/>
    </source>
</evidence>
<dbReference type="InterPro" id="IPR045051">
    <property type="entry name" value="SBT"/>
</dbReference>
<dbReference type="GO" id="GO:0006508">
    <property type="term" value="P:proteolysis"/>
    <property type="evidence" value="ECO:0007669"/>
    <property type="project" value="UniProtKB-KW"/>
</dbReference>
<evidence type="ECO:0000256" key="3">
    <source>
        <dbReference type="ARBA" id="ARBA00022525"/>
    </source>
</evidence>
<evidence type="ECO:0000259" key="15">
    <source>
        <dbReference type="Pfam" id="PF05922"/>
    </source>
</evidence>
<dbReference type="CDD" id="cd02120">
    <property type="entry name" value="PA_subtilisin_like"/>
    <property type="match status" value="1"/>
</dbReference>
<evidence type="ECO:0000259" key="14">
    <source>
        <dbReference type="Pfam" id="PF02225"/>
    </source>
</evidence>
<gene>
    <name evidence="17" type="ORF">ILEXP_LOCUS11761</name>
</gene>
<dbReference type="InterPro" id="IPR010259">
    <property type="entry name" value="S8pro/Inhibitor_I9"/>
</dbReference>
<evidence type="ECO:0000256" key="2">
    <source>
        <dbReference type="ARBA" id="ARBA00011073"/>
    </source>
</evidence>
<evidence type="ECO:0000256" key="7">
    <source>
        <dbReference type="ARBA" id="ARBA00022825"/>
    </source>
</evidence>
<dbReference type="InterPro" id="IPR023828">
    <property type="entry name" value="Peptidase_S8_Ser-AS"/>
</dbReference>
<evidence type="ECO:0000256" key="10">
    <source>
        <dbReference type="PIRSR" id="PIRSR615500-1"/>
    </source>
</evidence>
<dbReference type="SUPFAM" id="SSF52025">
    <property type="entry name" value="PA domain"/>
    <property type="match status" value="1"/>
</dbReference>
<dbReference type="Gene3D" id="2.60.40.2310">
    <property type="match status" value="1"/>
</dbReference>
<dbReference type="Pfam" id="PF17766">
    <property type="entry name" value="fn3_6"/>
    <property type="match status" value="1"/>
</dbReference>
<feature type="domain" description="Subtilisin-like protease fibronectin type-III" evidence="16">
    <location>
        <begin position="674"/>
        <end position="781"/>
    </location>
</feature>
<keyword evidence="3" id="KW-0964">Secreted</keyword>
<keyword evidence="8" id="KW-0865">Zymogen</keyword>
<dbReference type="InterPro" id="IPR037045">
    <property type="entry name" value="S8pro/Inhibitor_I9_sf"/>
</dbReference>
<dbReference type="FunFam" id="3.50.30.30:FF:000005">
    <property type="entry name" value="subtilisin-like protease SBT1.5"/>
    <property type="match status" value="1"/>
</dbReference>
<evidence type="ECO:0000256" key="8">
    <source>
        <dbReference type="ARBA" id="ARBA00023145"/>
    </source>
</evidence>
<feature type="domain" description="PA" evidence="14">
    <location>
        <begin position="399"/>
        <end position="474"/>
    </location>
</feature>
<dbReference type="GO" id="GO:0005576">
    <property type="term" value="C:extracellular region"/>
    <property type="evidence" value="ECO:0007669"/>
    <property type="project" value="UniProtKB-SubCell"/>
</dbReference>
<evidence type="ECO:0000259" key="16">
    <source>
        <dbReference type="Pfam" id="PF17766"/>
    </source>
</evidence>
<feature type="compositionally biased region" description="Basic and acidic residues" evidence="12">
    <location>
        <begin position="215"/>
        <end position="230"/>
    </location>
</feature>
<dbReference type="Pfam" id="PF02225">
    <property type="entry name" value="PA"/>
    <property type="match status" value="1"/>
</dbReference>
<accession>A0ABC8RHZ5</accession>
<evidence type="ECO:0000259" key="13">
    <source>
        <dbReference type="Pfam" id="PF00082"/>
    </source>
</evidence>
<dbReference type="PANTHER" id="PTHR10795">
    <property type="entry name" value="PROPROTEIN CONVERTASE SUBTILISIN/KEXIN"/>
    <property type="match status" value="1"/>
</dbReference>
<dbReference type="InterPro" id="IPR046450">
    <property type="entry name" value="PA_dom_sf"/>
</dbReference>
<name>A0ABC8RHZ5_9AQUA</name>
<reference evidence="17 18" key="1">
    <citation type="submission" date="2024-02" db="EMBL/GenBank/DDBJ databases">
        <authorList>
            <person name="Vignale AGUSTIN F."/>
            <person name="Sosa J E."/>
            <person name="Modenutti C."/>
        </authorList>
    </citation>
    <scope>NUCLEOTIDE SEQUENCE [LARGE SCALE GENOMIC DNA]</scope>
</reference>
<feature type="region of interest" description="Disordered" evidence="12">
    <location>
        <begin position="213"/>
        <end position="236"/>
    </location>
</feature>
<feature type="active site" description="Charge relay system" evidence="10 11">
    <location>
        <position position="229"/>
    </location>
</feature>
<dbReference type="FunFam" id="3.30.70.80:FF:000003">
    <property type="entry name" value="Subtilisin-like protease SBT1.9"/>
    <property type="match status" value="1"/>
</dbReference>
<dbReference type="InterPro" id="IPR015500">
    <property type="entry name" value="Peptidase_S8_subtilisin-rel"/>
</dbReference>
<keyword evidence="5" id="KW-0732">Signal</keyword>
<dbReference type="PROSITE" id="PS51892">
    <property type="entry name" value="SUBTILASE"/>
    <property type="match status" value="1"/>
</dbReference>
<protein>
    <recommendedName>
        <fullName evidence="19">Subtilisin-like protease SBT1.7</fullName>
    </recommendedName>
</protein>
<dbReference type="InterPro" id="IPR041469">
    <property type="entry name" value="Subtilisin-like_FN3"/>
</dbReference>
<dbReference type="PRINTS" id="PR00723">
    <property type="entry name" value="SUBTILISIN"/>
</dbReference>
<dbReference type="Gene3D" id="3.30.70.80">
    <property type="entry name" value="Peptidase S8 propeptide/proteinase inhibitor I9"/>
    <property type="match status" value="1"/>
</dbReference>
<dbReference type="SUPFAM" id="SSF52743">
    <property type="entry name" value="Subtilisin-like"/>
    <property type="match status" value="1"/>
</dbReference>
<evidence type="ECO:0000313" key="17">
    <source>
        <dbReference type="EMBL" id="CAK9144017.1"/>
    </source>
</evidence>
<evidence type="ECO:0000256" key="6">
    <source>
        <dbReference type="ARBA" id="ARBA00022801"/>
    </source>
</evidence>
<evidence type="ECO:0000256" key="9">
    <source>
        <dbReference type="ARBA" id="ARBA00023180"/>
    </source>
</evidence>
<comment type="similarity">
    <text evidence="2 11">Belongs to the peptidase S8 family.</text>
</comment>
<dbReference type="InterPro" id="IPR000209">
    <property type="entry name" value="Peptidase_S8/S53_dom"/>
</dbReference>
<evidence type="ECO:0008006" key="19">
    <source>
        <dbReference type="Google" id="ProtNLM"/>
    </source>
</evidence>
<dbReference type="FunFam" id="2.60.40.2310:FF:000001">
    <property type="entry name" value="Subtilisin-like protease SBT1.5"/>
    <property type="match status" value="1"/>
</dbReference>
<keyword evidence="9" id="KW-0325">Glycoprotein</keyword>
<dbReference type="FunFam" id="3.40.50.200:FF:000006">
    <property type="entry name" value="Subtilisin-like protease SBT1.5"/>
    <property type="match status" value="1"/>
</dbReference>
<dbReference type="Proteomes" id="UP001642360">
    <property type="component" value="Unassembled WGS sequence"/>
</dbReference>
<feature type="domain" description="Peptidase S8/S53" evidence="13">
    <location>
        <begin position="149"/>
        <end position="603"/>
    </location>
</feature>
<feature type="domain" description="Inhibitor I9" evidence="15">
    <location>
        <begin position="49"/>
        <end position="124"/>
    </location>
</feature>
<keyword evidence="7 11" id="KW-0720">Serine protease</keyword>